<reference evidence="3 4" key="1">
    <citation type="submission" date="2016-10" db="EMBL/GenBank/DDBJ databases">
        <title>Proteomics and genomics reveal pathogen-plant mechanisms compatible with a hemibiotrophic lifestyle of Diplodia corticola.</title>
        <authorList>
            <person name="Fernandes I."/>
            <person name="De Jonge R."/>
            <person name="Van De Peer Y."/>
            <person name="Devreese B."/>
            <person name="Alves A."/>
            <person name="Esteves A.C."/>
        </authorList>
    </citation>
    <scope>NUCLEOTIDE SEQUENCE [LARGE SCALE GENOMIC DNA]</scope>
    <source>
        <strain evidence="3 4">CBS 112549</strain>
    </source>
</reference>
<dbReference type="GeneID" id="31017429"/>
<dbReference type="RefSeq" id="XP_020127235.1">
    <property type="nucleotide sequence ID" value="XM_020277168.1"/>
</dbReference>
<evidence type="ECO:0000313" key="4">
    <source>
        <dbReference type="Proteomes" id="UP000183809"/>
    </source>
</evidence>
<gene>
    <name evidence="3" type="ORF">BKCO1_5300059</name>
</gene>
<dbReference type="FunFam" id="3.40.225.10:FF:000009">
    <property type="entry name" value="Class II aldolase/adducin N-terminal"/>
    <property type="match status" value="1"/>
</dbReference>
<organism evidence="3 4">
    <name type="scientific">Diplodia corticola</name>
    <dbReference type="NCBI Taxonomy" id="236234"/>
    <lineage>
        <taxon>Eukaryota</taxon>
        <taxon>Fungi</taxon>
        <taxon>Dikarya</taxon>
        <taxon>Ascomycota</taxon>
        <taxon>Pezizomycotina</taxon>
        <taxon>Dothideomycetes</taxon>
        <taxon>Dothideomycetes incertae sedis</taxon>
        <taxon>Botryosphaeriales</taxon>
        <taxon>Botryosphaeriaceae</taxon>
        <taxon>Diplodia</taxon>
    </lineage>
</organism>
<dbReference type="STRING" id="236234.A0A1J9RRB8"/>
<dbReference type="SUPFAM" id="SSF53639">
    <property type="entry name" value="AraD/HMP-PK domain-like"/>
    <property type="match status" value="1"/>
</dbReference>
<dbReference type="Pfam" id="PF00596">
    <property type="entry name" value="Aldolase_II"/>
    <property type="match status" value="1"/>
</dbReference>
<feature type="compositionally biased region" description="Low complexity" evidence="1">
    <location>
        <begin position="1"/>
        <end position="14"/>
    </location>
</feature>
<dbReference type="SMART" id="SM01007">
    <property type="entry name" value="Aldolase_II"/>
    <property type="match status" value="1"/>
</dbReference>
<dbReference type="OrthoDB" id="3238794at2759"/>
<dbReference type="PANTHER" id="PTHR10672">
    <property type="entry name" value="ADDUCIN"/>
    <property type="match status" value="1"/>
</dbReference>
<dbReference type="Proteomes" id="UP000183809">
    <property type="component" value="Unassembled WGS sequence"/>
</dbReference>
<protein>
    <submittedName>
        <fullName evidence="3">Class ii aldolase adducin domain-containing protein</fullName>
    </submittedName>
</protein>
<dbReference type="GO" id="GO:0051015">
    <property type="term" value="F:actin filament binding"/>
    <property type="evidence" value="ECO:0007669"/>
    <property type="project" value="TreeGrafter"/>
</dbReference>
<keyword evidence="4" id="KW-1185">Reference proteome</keyword>
<accession>A0A1J9RRB8</accession>
<dbReference type="InterPro" id="IPR001303">
    <property type="entry name" value="Aldolase_II/adducin_N"/>
</dbReference>
<dbReference type="InterPro" id="IPR051017">
    <property type="entry name" value="Aldolase-II_Adducin_sf"/>
</dbReference>
<dbReference type="Gene3D" id="3.40.225.10">
    <property type="entry name" value="Class II aldolase/adducin N-terminal domain"/>
    <property type="match status" value="1"/>
</dbReference>
<feature type="compositionally biased region" description="Basic and acidic residues" evidence="1">
    <location>
        <begin position="16"/>
        <end position="29"/>
    </location>
</feature>
<evidence type="ECO:0000259" key="2">
    <source>
        <dbReference type="SMART" id="SM01007"/>
    </source>
</evidence>
<feature type="domain" description="Class II aldolase/adducin N-terminal" evidence="2">
    <location>
        <begin position="53"/>
        <end position="235"/>
    </location>
</feature>
<evidence type="ECO:0000256" key="1">
    <source>
        <dbReference type="SAM" id="MobiDB-lite"/>
    </source>
</evidence>
<proteinExistence type="predicted"/>
<dbReference type="PANTHER" id="PTHR10672:SF41">
    <property type="entry name" value="CLASS II ALDOLASE_ADDUCIN DOMAIN PROTEIN (AFU_ORTHOLOGUE AFUA_3G01330)"/>
    <property type="match status" value="1"/>
</dbReference>
<feature type="region of interest" description="Disordered" evidence="1">
    <location>
        <begin position="1"/>
        <end position="29"/>
    </location>
</feature>
<evidence type="ECO:0000313" key="3">
    <source>
        <dbReference type="EMBL" id="OJD30975.1"/>
    </source>
</evidence>
<name>A0A1J9RRB8_9PEZI</name>
<dbReference type="EMBL" id="MNUE01000053">
    <property type="protein sequence ID" value="OJD30975.1"/>
    <property type="molecule type" value="Genomic_DNA"/>
</dbReference>
<comment type="caution">
    <text evidence="3">The sequence shown here is derived from an EMBL/GenBank/DDBJ whole genome shotgun (WGS) entry which is preliminary data.</text>
</comment>
<dbReference type="InterPro" id="IPR036409">
    <property type="entry name" value="Aldolase_II/adducin_N_sf"/>
</dbReference>
<dbReference type="NCBIfam" id="NF004855">
    <property type="entry name" value="PRK06208.1"/>
    <property type="match status" value="1"/>
</dbReference>
<sequence>MAPSAISTSTSAIPQEKAKEHSSGDPDLAFVHDDTTAPPIFSDKHEERRYLKHRLVLAFRIFAQFGFSEGVAGHITMRDPVDPTSFWVNPFGMHFSLITDGDLIRVDHEGNVVDGGKNRRLNYAAYAIHAQIHLARPDVVCAAHAHSVYGRAFCATGRTLLPITQDSCVFYNDHVLYPNFAGVVLATEEGRAIAQALGPRKAALLGNHGLLTAGPSIEAVAAWFVLLEKCCQVQLAAEASNAGTGKPLVEIGEEEAKTTWETLGHAEGGYFMGLPLFQVAEREFGEHTFMGRGLEPA</sequence>
<dbReference type="GO" id="GO:0005856">
    <property type="term" value="C:cytoskeleton"/>
    <property type="evidence" value="ECO:0007669"/>
    <property type="project" value="TreeGrafter"/>
</dbReference>
<dbReference type="AlphaFoldDB" id="A0A1J9RRB8"/>